<sequence length="347" mass="40611">MAFYNPQRVVFNPDTGVIQNAGKVGGVLYDIMSKSYDDKVKASQFQQEQDLRKQQMEFNQAMQNNQLLQNEFNNALALQKFDLERQRQVQDNALNWAKYKEDKDYNQKYLDYLTGKNSNIVTNKTNNNSGFSIDANGNLSEPQTMRDVFSKESNGGDLYHFAKTAKTQNINLNDIYGFGDTISQKLRNTPFNNSKNLKQEFADKLKAEINLALVNITSGRMSNEDRHRLEELVKTDSFYFFDKYAKHDIEKAVEVLYRVKNDALKKEYMDIWKTERYLKDRDNIENYYNNMYKKLENEKAMIKDFINSGNILASQGQRVPLNKILSQQPQQQLTQDFLQQNNMITFR</sequence>
<name>A0A431FUR2_CAMJU</name>
<protein>
    <submittedName>
        <fullName evidence="1">Uncharacterized protein</fullName>
    </submittedName>
</protein>
<dbReference type="AlphaFoldDB" id="A0A431FUR2"/>
<dbReference type="Proteomes" id="UP000286791">
    <property type="component" value="Unassembled WGS sequence"/>
</dbReference>
<organism evidence="1 2">
    <name type="scientific">Campylobacter jejuni</name>
    <dbReference type="NCBI Taxonomy" id="197"/>
    <lineage>
        <taxon>Bacteria</taxon>
        <taxon>Pseudomonadati</taxon>
        <taxon>Campylobacterota</taxon>
        <taxon>Epsilonproteobacteria</taxon>
        <taxon>Campylobacterales</taxon>
        <taxon>Campylobacteraceae</taxon>
        <taxon>Campylobacter</taxon>
    </lineage>
</organism>
<dbReference type="RefSeq" id="WP_126237230.1">
    <property type="nucleotide sequence ID" value="NZ_PRCE01000156.1"/>
</dbReference>
<reference evidence="1 2" key="1">
    <citation type="journal article" date="2019" name="Appl. Environ. Microbiol.">
        <title>Population genetics and characterization of Campylobacter jejuni isolates in western jackdaws and game birds in Finland.</title>
        <authorList>
            <person name="Kovanen S."/>
            <person name="Rossi M."/>
            <person name="Pohja-Mykra M."/>
            <person name="Nieminen T."/>
            <person name="Raunio-Saarnisto M."/>
            <person name="Sauvala M."/>
            <person name="Fredriksson-Ahomaa M."/>
            <person name="Hanninen M.L."/>
            <person name="Kivisto R."/>
        </authorList>
    </citation>
    <scope>NUCLEOTIDE SEQUENCE [LARGE SCALE GENOMIC DNA]</scope>
    <source>
        <strain evidence="1 2">CB304</strain>
    </source>
</reference>
<accession>A0A431FUR2</accession>
<comment type="caution">
    <text evidence="1">The sequence shown here is derived from an EMBL/GenBank/DDBJ whole genome shotgun (WGS) entry which is preliminary data.</text>
</comment>
<evidence type="ECO:0000313" key="1">
    <source>
        <dbReference type="EMBL" id="RTJ97364.1"/>
    </source>
</evidence>
<dbReference type="EMBL" id="PRCE01000156">
    <property type="protein sequence ID" value="RTJ97364.1"/>
    <property type="molecule type" value="Genomic_DNA"/>
</dbReference>
<gene>
    <name evidence="1" type="ORF">C3H48_09555</name>
</gene>
<evidence type="ECO:0000313" key="2">
    <source>
        <dbReference type="Proteomes" id="UP000286791"/>
    </source>
</evidence>
<proteinExistence type="predicted"/>